<protein>
    <recommendedName>
        <fullName evidence="3">Pro-corazonin</fullName>
    </recommendedName>
</protein>
<comment type="caution">
    <text evidence="10">The sequence shown here is derived from an EMBL/GenBank/DDBJ whole genome shotgun (WGS) entry which is preliminary data.</text>
</comment>
<keyword evidence="11" id="KW-1185">Reference proteome</keyword>
<evidence type="ECO:0000313" key="11">
    <source>
        <dbReference type="Proteomes" id="UP000617340"/>
    </source>
</evidence>
<keyword evidence="6" id="KW-0027">Amidation</keyword>
<dbReference type="GO" id="GO:0045823">
    <property type="term" value="P:positive regulation of heart contraction"/>
    <property type="evidence" value="ECO:0007669"/>
    <property type="project" value="InterPro"/>
</dbReference>
<keyword evidence="5" id="KW-0732">Signal</keyword>
<evidence type="ECO:0000256" key="8">
    <source>
        <dbReference type="SAM" id="MobiDB-lite"/>
    </source>
</evidence>
<feature type="region of interest" description="Disordered" evidence="8">
    <location>
        <begin position="349"/>
        <end position="417"/>
    </location>
</feature>
<evidence type="ECO:0000256" key="4">
    <source>
        <dbReference type="ARBA" id="ARBA00022525"/>
    </source>
</evidence>
<proteinExistence type="inferred from homology"/>
<evidence type="ECO:0000256" key="6">
    <source>
        <dbReference type="ARBA" id="ARBA00022815"/>
    </source>
</evidence>
<keyword evidence="9" id="KW-1133">Transmembrane helix</keyword>
<dbReference type="InterPro" id="IPR020190">
    <property type="entry name" value="Procorazonin"/>
</dbReference>
<evidence type="ECO:0000256" key="1">
    <source>
        <dbReference type="ARBA" id="ARBA00004613"/>
    </source>
</evidence>
<comment type="subcellular location">
    <subcellularLocation>
        <location evidence="1">Secreted</location>
    </subcellularLocation>
</comment>
<dbReference type="EMBL" id="JACSDZ010000005">
    <property type="protein sequence ID" value="KAF7403920.1"/>
    <property type="molecule type" value="Genomic_DNA"/>
</dbReference>
<dbReference type="Pfam" id="PF17308">
    <property type="entry name" value="Corazonin"/>
    <property type="match status" value="1"/>
</dbReference>
<dbReference type="InterPro" id="IPR016024">
    <property type="entry name" value="ARM-type_fold"/>
</dbReference>
<dbReference type="AlphaFoldDB" id="A0A834NBI1"/>
<evidence type="ECO:0000256" key="3">
    <source>
        <dbReference type="ARBA" id="ARBA00014144"/>
    </source>
</evidence>
<comment type="similarity">
    <text evidence="2">Belongs to the corazonin family.</text>
</comment>
<accession>A0A834NBI1</accession>
<keyword evidence="4" id="KW-0964">Secreted</keyword>
<keyword evidence="9" id="KW-0472">Membrane</keyword>
<feature type="compositionally biased region" description="Acidic residues" evidence="8">
    <location>
        <begin position="349"/>
        <end position="393"/>
    </location>
</feature>
<gene>
    <name evidence="10" type="ORF">HZH68_006714</name>
</gene>
<organism evidence="10 11">
    <name type="scientific">Vespula germanica</name>
    <name type="common">German yellow jacket</name>
    <name type="synonym">Paravespula germanica</name>
    <dbReference type="NCBI Taxonomy" id="30212"/>
    <lineage>
        <taxon>Eukaryota</taxon>
        <taxon>Metazoa</taxon>
        <taxon>Ecdysozoa</taxon>
        <taxon>Arthropoda</taxon>
        <taxon>Hexapoda</taxon>
        <taxon>Insecta</taxon>
        <taxon>Pterygota</taxon>
        <taxon>Neoptera</taxon>
        <taxon>Endopterygota</taxon>
        <taxon>Hymenoptera</taxon>
        <taxon>Apocrita</taxon>
        <taxon>Aculeata</taxon>
        <taxon>Vespoidea</taxon>
        <taxon>Vespidae</taxon>
        <taxon>Vespinae</taxon>
        <taxon>Vespula</taxon>
    </lineage>
</organism>
<feature type="transmembrane region" description="Helical" evidence="9">
    <location>
        <begin position="49"/>
        <end position="70"/>
    </location>
</feature>
<feature type="compositionally biased region" description="Basic residues" evidence="8">
    <location>
        <begin position="407"/>
        <end position="417"/>
    </location>
</feature>
<dbReference type="SUPFAM" id="SSF48371">
    <property type="entry name" value="ARM repeat"/>
    <property type="match status" value="1"/>
</dbReference>
<keyword evidence="7" id="KW-0527">Neuropeptide</keyword>
<feature type="region of interest" description="Disordered" evidence="8">
    <location>
        <begin position="199"/>
        <end position="229"/>
    </location>
</feature>
<dbReference type="GO" id="GO:0005576">
    <property type="term" value="C:extracellular region"/>
    <property type="evidence" value="ECO:0007669"/>
    <property type="project" value="UniProtKB-SubCell"/>
</dbReference>
<dbReference type="GO" id="GO:0007218">
    <property type="term" value="P:neuropeptide signaling pathway"/>
    <property type="evidence" value="ECO:0007669"/>
    <property type="project" value="UniProtKB-KW"/>
</dbReference>
<evidence type="ECO:0000256" key="5">
    <source>
        <dbReference type="ARBA" id="ARBA00022729"/>
    </source>
</evidence>
<dbReference type="GO" id="GO:0071858">
    <property type="term" value="F:corazonin receptor binding"/>
    <property type="evidence" value="ECO:0007669"/>
    <property type="project" value="InterPro"/>
</dbReference>
<evidence type="ECO:0000313" key="10">
    <source>
        <dbReference type="EMBL" id="KAF7403920.1"/>
    </source>
</evidence>
<keyword evidence="9" id="KW-0812">Transmembrane</keyword>
<dbReference type="Gene3D" id="3.30.70.2850">
    <property type="match status" value="1"/>
</dbReference>
<sequence length="417" mass="46201">MQDGRVKNLSLEQGHGVSHIKASRGTFDSIVTEVLDQQRSSSRTSYCRLLEIFKMAASYATTIILVLSFLTTNVLAQTFQYSHGWTNGKRTLTDVNSRFSYLPASSWMKNVFDSQFDNLQSPPPSLSPSLLPTGTATTTMTTTTHCDIQRMRLFFQGNNNEAKNSNDQEPRISRLITNHGTKLKATLTTTRAIIVNGGDGGGSSVGGGNGSGGNGNGGSSIGDSSGGSDGRGCWIENTSKRRLFRSVVCRPSFVLRHDGERQARKLCLRLREKHKAPSTFDFWVAKLHERSKESEKDGQMDGRKWPSVVPISSIAHHPDVFLRVASFNFNRPLIWLFVGIFVLEIIGQNDDDDDDDDEDDKDEDEDEDDDGDDDDDNDDNDDNDDDDDDDDDDARSRISSSAITGSKRGHIRFKNLS</sequence>
<evidence type="ECO:0000256" key="9">
    <source>
        <dbReference type="SAM" id="Phobius"/>
    </source>
</evidence>
<name>A0A834NBI1_VESGE</name>
<dbReference type="Proteomes" id="UP000617340">
    <property type="component" value="Unassembled WGS sequence"/>
</dbReference>
<evidence type="ECO:0000256" key="7">
    <source>
        <dbReference type="ARBA" id="ARBA00023320"/>
    </source>
</evidence>
<evidence type="ECO:0000256" key="2">
    <source>
        <dbReference type="ARBA" id="ARBA00009635"/>
    </source>
</evidence>
<reference evidence="10" key="1">
    <citation type="journal article" date="2020" name="G3 (Bethesda)">
        <title>High-Quality Assemblies for Three Invasive Social Wasps from the &lt;i&gt;Vespula&lt;/i&gt; Genus.</title>
        <authorList>
            <person name="Harrop T.W.R."/>
            <person name="Guhlin J."/>
            <person name="McLaughlin G.M."/>
            <person name="Permina E."/>
            <person name="Stockwell P."/>
            <person name="Gilligan J."/>
            <person name="Le Lec M.F."/>
            <person name="Gruber M.A.M."/>
            <person name="Quinn O."/>
            <person name="Lovegrove M."/>
            <person name="Duncan E.J."/>
            <person name="Remnant E.J."/>
            <person name="Van Eeckhoven J."/>
            <person name="Graham B."/>
            <person name="Knapp R.A."/>
            <person name="Langford K.W."/>
            <person name="Kronenberg Z."/>
            <person name="Press M.O."/>
            <person name="Eacker S.M."/>
            <person name="Wilson-Rankin E.E."/>
            <person name="Purcell J."/>
            <person name="Lester P.J."/>
            <person name="Dearden P.K."/>
        </authorList>
    </citation>
    <scope>NUCLEOTIDE SEQUENCE</scope>
    <source>
        <strain evidence="10">Linc-1</strain>
    </source>
</reference>